<dbReference type="Pfam" id="PF03564">
    <property type="entry name" value="DUF1759"/>
    <property type="match status" value="1"/>
</dbReference>
<organism evidence="2 3">
    <name type="scientific">Bombyx mori</name>
    <name type="common">Silk moth</name>
    <dbReference type="NCBI Taxonomy" id="7091"/>
    <lineage>
        <taxon>Eukaryota</taxon>
        <taxon>Metazoa</taxon>
        <taxon>Ecdysozoa</taxon>
        <taxon>Arthropoda</taxon>
        <taxon>Hexapoda</taxon>
        <taxon>Insecta</taxon>
        <taxon>Pterygota</taxon>
        <taxon>Neoptera</taxon>
        <taxon>Endopterygota</taxon>
        <taxon>Lepidoptera</taxon>
        <taxon>Glossata</taxon>
        <taxon>Ditrysia</taxon>
        <taxon>Bombycoidea</taxon>
        <taxon>Bombycidae</taxon>
        <taxon>Bombycinae</taxon>
        <taxon>Bombyx</taxon>
    </lineage>
</organism>
<dbReference type="AlphaFoldDB" id="A0A8R2LX87"/>
<dbReference type="InterPro" id="IPR005312">
    <property type="entry name" value="DUF1759"/>
</dbReference>
<keyword evidence="3" id="KW-1185">Reference proteome</keyword>
<dbReference type="PANTHER" id="PTHR22954">
    <property type="entry name" value="RETROVIRAL PROTEASE-RELATED"/>
    <property type="match status" value="1"/>
</dbReference>
<feature type="region of interest" description="Disordered" evidence="1">
    <location>
        <begin position="329"/>
        <end position="348"/>
    </location>
</feature>
<reference evidence="2" key="2">
    <citation type="submission" date="2022-06" db="UniProtKB">
        <authorList>
            <consortium name="EnsemblMetazoa"/>
        </authorList>
    </citation>
    <scope>IDENTIFICATION</scope>
    <source>
        <strain evidence="2">p50T (Dazao)</strain>
    </source>
</reference>
<sequence length="377" mass="43452">MTKRKQHSMEDDEEIVKDLVKRRGVLKGKLTFFSKFVEALDISTVTDLQKSELQVRVQKIEQLFEQFSEIQDDIDMKVSDLQLENELLVRESFENQYYSIVAKAKCILNNKSEKSSSTKKSCIKLPTISLPSFDGNYDNWLEFRDTFSSLIHNSPDMDNIQKFHYLRSSLTGNALQVIKLLEFSAENYVIAWDLLQNRYNNNRLLVHNHVKALFSMQVINKESSALIRKLIDGVLRNIRALKTLGEPTDMWDTLIVYIMVSKLDASTEREWELHKSDIQKSESNSKLTLSHLIKFLRDKADVLETIKVSHTKPAPATNIKIQSSNSHSYSYLSTQNNENRQSNSNKRSRPCGMCNANHGLYSCNAFLKLSTQDKIKV</sequence>
<dbReference type="Proteomes" id="UP000005204">
    <property type="component" value="Unassembled WGS sequence"/>
</dbReference>
<evidence type="ECO:0008006" key="4">
    <source>
        <dbReference type="Google" id="ProtNLM"/>
    </source>
</evidence>
<name>A0A8R2LX87_BOMMO</name>
<reference evidence="3" key="1">
    <citation type="journal article" date="2008" name="Insect Biochem. Mol. Biol.">
        <title>The genome of a lepidopteran model insect, the silkworm Bombyx mori.</title>
        <authorList>
            <consortium name="International Silkworm Genome Consortium"/>
        </authorList>
    </citation>
    <scope>NUCLEOTIDE SEQUENCE [LARGE SCALE GENOMIC DNA]</scope>
    <source>
        <strain evidence="3">p50T</strain>
    </source>
</reference>
<dbReference type="PANTHER" id="PTHR22954:SF3">
    <property type="entry name" value="PROTEIN CBG08539"/>
    <property type="match status" value="1"/>
</dbReference>
<feature type="compositionally biased region" description="Polar residues" evidence="1">
    <location>
        <begin position="334"/>
        <end position="345"/>
    </location>
</feature>
<evidence type="ECO:0000313" key="2">
    <source>
        <dbReference type="EnsemblMetazoa" id="XP_037868702.1"/>
    </source>
</evidence>
<accession>A0A8R2LX87</accession>
<dbReference type="EnsemblMetazoa" id="XM_038012774.1">
    <property type="protein sequence ID" value="XP_037868702.1"/>
    <property type="gene ID" value="LOC119628871"/>
</dbReference>
<protein>
    <recommendedName>
        <fullName evidence="4">Gag-pol polyprotein</fullName>
    </recommendedName>
</protein>
<proteinExistence type="predicted"/>
<evidence type="ECO:0000313" key="3">
    <source>
        <dbReference type="Proteomes" id="UP000005204"/>
    </source>
</evidence>
<evidence type="ECO:0000256" key="1">
    <source>
        <dbReference type="SAM" id="MobiDB-lite"/>
    </source>
</evidence>